<dbReference type="GeneID" id="63819314"/>
<evidence type="ECO:0000313" key="3">
    <source>
        <dbReference type="Proteomes" id="UP000076871"/>
    </source>
</evidence>
<dbReference type="EMBL" id="KV427649">
    <property type="protein sequence ID" value="KZT02782.1"/>
    <property type="molecule type" value="Genomic_DNA"/>
</dbReference>
<feature type="coiled-coil region" evidence="1">
    <location>
        <begin position="30"/>
        <end position="57"/>
    </location>
</feature>
<gene>
    <name evidence="2" type="ORF">LAESUDRAFT_388555</name>
</gene>
<accession>A0A165CGV0</accession>
<dbReference type="Proteomes" id="UP000076871">
    <property type="component" value="Unassembled WGS sequence"/>
</dbReference>
<organism evidence="2 3">
    <name type="scientific">Laetiporus sulphureus 93-53</name>
    <dbReference type="NCBI Taxonomy" id="1314785"/>
    <lineage>
        <taxon>Eukaryota</taxon>
        <taxon>Fungi</taxon>
        <taxon>Dikarya</taxon>
        <taxon>Basidiomycota</taxon>
        <taxon>Agaricomycotina</taxon>
        <taxon>Agaricomycetes</taxon>
        <taxon>Polyporales</taxon>
        <taxon>Laetiporus</taxon>
    </lineage>
</organism>
<name>A0A165CGV0_9APHY</name>
<dbReference type="AlphaFoldDB" id="A0A165CGV0"/>
<reference evidence="2 3" key="1">
    <citation type="journal article" date="2016" name="Mol. Biol. Evol.">
        <title>Comparative Genomics of Early-Diverging Mushroom-Forming Fungi Provides Insights into the Origins of Lignocellulose Decay Capabilities.</title>
        <authorList>
            <person name="Nagy L.G."/>
            <person name="Riley R."/>
            <person name="Tritt A."/>
            <person name="Adam C."/>
            <person name="Daum C."/>
            <person name="Floudas D."/>
            <person name="Sun H."/>
            <person name="Yadav J.S."/>
            <person name="Pangilinan J."/>
            <person name="Larsson K.H."/>
            <person name="Matsuura K."/>
            <person name="Barry K."/>
            <person name="Labutti K."/>
            <person name="Kuo R."/>
            <person name="Ohm R.A."/>
            <person name="Bhattacharya S.S."/>
            <person name="Shirouzu T."/>
            <person name="Yoshinaga Y."/>
            <person name="Martin F.M."/>
            <person name="Grigoriev I.V."/>
            <person name="Hibbett D.S."/>
        </authorList>
    </citation>
    <scope>NUCLEOTIDE SEQUENCE [LARGE SCALE GENOMIC DNA]</scope>
    <source>
        <strain evidence="2 3">93-53</strain>
    </source>
</reference>
<protein>
    <submittedName>
        <fullName evidence="2">Uncharacterized protein</fullName>
    </submittedName>
</protein>
<dbReference type="RefSeq" id="XP_040760522.1">
    <property type="nucleotide sequence ID" value="XM_040902283.1"/>
</dbReference>
<evidence type="ECO:0000256" key="1">
    <source>
        <dbReference type="SAM" id="Coils"/>
    </source>
</evidence>
<evidence type="ECO:0000313" key="2">
    <source>
        <dbReference type="EMBL" id="KZT02782.1"/>
    </source>
</evidence>
<dbReference type="InParanoid" id="A0A165CGV0"/>
<keyword evidence="1" id="KW-0175">Coiled coil</keyword>
<sequence length="120" mass="13889">MLTFAARPYSLPTVEYTVFIIICLGTGQGNAEARQRHDRAKRALPNANNEVTELYAEPSSNLNKVWGIWREVFRPERSDFGFVPPSWFMDTLCRFCRHILRAYILLHLFKPSTIAHMCSL</sequence>
<proteinExistence type="predicted"/>
<keyword evidence="3" id="KW-1185">Reference proteome</keyword>